<organism evidence="1 2">
    <name type="scientific">Wenzhouxiangella marina</name>
    <dbReference type="NCBI Taxonomy" id="1579979"/>
    <lineage>
        <taxon>Bacteria</taxon>
        <taxon>Pseudomonadati</taxon>
        <taxon>Pseudomonadota</taxon>
        <taxon>Gammaproteobacteria</taxon>
        <taxon>Chromatiales</taxon>
        <taxon>Wenzhouxiangellaceae</taxon>
        <taxon>Wenzhouxiangella</taxon>
    </lineage>
</organism>
<dbReference type="EMBL" id="CP012154">
    <property type="protein sequence ID" value="AKS41084.1"/>
    <property type="molecule type" value="Genomic_DNA"/>
</dbReference>
<name>A0A0K0XTP5_9GAMM</name>
<dbReference type="RefSeq" id="WP_049724749.1">
    <property type="nucleotide sequence ID" value="NZ_JACHIC010000003.1"/>
</dbReference>
<sequence length="117" mass="12264">MVNGLRVAVAVALLICSLGLQAQGVSDNELGAVSSTGLLPAGGEFRLRRATLDGGGGQASGGQFVLRGTIGQHDAGRGEGVDVRLRSGFWTTPGLLEDRLFRDRFEAIEPRLGQFTP</sequence>
<dbReference type="KEGG" id="wma:WM2015_703"/>
<dbReference type="AlphaFoldDB" id="A0A0K0XTP5"/>
<evidence type="ECO:0000313" key="2">
    <source>
        <dbReference type="Proteomes" id="UP000066624"/>
    </source>
</evidence>
<accession>A0A0K0XTP5</accession>
<keyword evidence="2" id="KW-1185">Reference proteome</keyword>
<protein>
    <submittedName>
        <fullName evidence="1">Uncharacterized protein</fullName>
    </submittedName>
</protein>
<reference evidence="2" key="1">
    <citation type="submission" date="2015-07" db="EMBL/GenBank/DDBJ databases">
        <authorList>
            <person name="Kim K.M."/>
        </authorList>
    </citation>
    <scope>NUCLEOTIDE SEQUENCE [LARGE SCALE GENOMIC DNA]</scope>
    <source>
        <strain evidence="2">KCTC 42284</strain>
    </source>
</reference>
<dbReference type="Proteomes" id="UP000066624">
    <property type="component" value="Chromosome"/>
</dbReference>
<proteinExistence type="predicted"/>
<gene>
    <name evidence="1" type="ORF">WM2015_703</name>
</gene>
<evidence type="ECO:0000313" key="1">
    <source>
        <dbReference type="EMBL" id="AKS41084.1"/>
    </source>
</evidence>